<evidence type="ECO:0000259" key="11">
    <source>
        <dbReference type="Pfam" id="PF03015"/>
    </source>
</evidence>
<evidence type="ECO:0000256" key="2">
    <source>
        <dbReference type="ARBA" id="ARBA00005928"/>
    </source>
</evidence>
<keyword evidence="4" id="KW-0812">Transmembrane</keyword>
<comment type="catalytic activity">
    <reaction evidence="9 10">
        <text>a long-chain fatty acyl-CoA + 2 NADPH + 2 H(+) = a long-chain primary fatty alcohol + 2 NADP(+) + CoA</text>
        <dbReference type="Rhea" id="RHEA:52716"/>
        <dbReference type="ChEBI" id="CHEBI:15378"/>
        <dbReference type="ChEBI" id="CHEBI:57287"/>
        <dbReference type="ChEBI" id="CHEBI:57783"/>
        <dbReference type="ChEBI" id="CHEBI:58349"/>
        <dbReference type="ChEBI" id="CHEBI:77396"/>
        <dbReference type="ChEBI" id="CHEBI:83139"/>
        <dbReference type="EC" id="1.2.1.84"/>
    </reaction>
</comment>
<evidence type="ECO:0000256" key="8">
    <source>
        <dbReference type="ARBA" id="ARBA00023136"/>
    </source>
</evidence>
<comment type="subcellular location">
    <subcellularLocation>
        <location evidence="1">Membrane</location>
        <topology evidence="1">Multi-pass membrane protein</topology>
    </subcellularLocation>
</comment>
<dbReference type="SUPFAM" id="SSF51735">
    <property type="entry name" value="NAD(P)-binding Rossmann-fold domains"/>
    <property type="match status" value="1"/>
</dbReference>
<dbReference type="Pfam" id="PF07993">
    <property type="entry name" value="NAD_binding_4"/>
    <property type="match status" value="1"/>
</dbReference>
<dbReference type="FunFam" id="3.40.50.720:FF:000143">
    <property type="entry name" value="Fatty acyl-CoA reductase"/>
    <property type="match status" value="1"/>
</dbReference>
<dbReference type="PANTHER" id="PTHR11011:SF60">
    <property type="entry name" value="FATTY ACYL-COA REDUCTASE-RELATED"/>
    <property type="match status" value="1"/>
</dbReference>
<dbReference type="GO" id="GO:0102965">
    <property type="term" value="F:alcohol-forming long-chain fatty acyl-CoA reductase activity"/>
    <property type="evidence" value="ECO:0007669"/>
    <property type="project" value="UniProtKB-EC"/>
</dbReference>
<dbReference type="CDD" id="cd09071">
    <property type="entry name" value="FAR_C"/>
    <property type="match status" value="1"/>
</dbReference>
<evidence type="ECO:0000256" key="4">
    <source>
        <dbReference type="ARBA" id="ARBA00022692"/>
    </source>
</evidence>
<proteinExistence type="inferred from homology"/>
<evidence type="ECO:0000313" key="13">
    <source>
        <dbReference type="EMBL" id="KAJ8707635.1"/>
    </source>
</evidence>
<organism evidence="13 14">
    <name type="scientific">Mythimna separata</name>
    <name type="common">Oriental armyworm</name>
    <name type="synonym">Pseudaletia separata</name>
    <dbReference type="NCBI Taxonomy" id="271217"/>
    <lineage>
        <taxon>Eukaryota</taxon>
        <taxon>Metazoa</taxon>
        <taxon>Ecdysozoa</taxon>
        <taxon>Arthropoda</taxon>
        <taxon>Hexapoda</taxon>
        <taxon>Insecta</taxon>
        <taxon>Pterygota</taxon>
        <taxon>Neoptera</taxon>
        <taxon>Endopterygota</taxon>
        <taxon>Lepidoptera</taxon>
        <taxon>Glossata</taxon>
        <taxon>Ditrysia</taxon>
        <taxon>Noctuoidea</taxon>
        <taxon>Noctuidae</taxon>
        <taxon>Noctuinae</taxon>
        <taxon>Hadenini</taxon>
        <taxon>Mythimna</taxon>
    </lineage>
</organism>
<comment type="function">
    <text evidence="10">Catalyzes the reduction of fatty acyl-CoA to fatty alcohols.</text>
</comment>
<evidence type="ECO:0000256" key="6">
    <source>
        <dbReference type="ARBA" id="ARBA00022989"/>
    </source>
</evidence>
<evidence type="ECO:0000256" key="7">
    <source>
        <dbReference type="ARBA" id="ARBA00023098"/>
    </source>
</evidence>
<dbReference type="InterPro" id="IPR026055">
    <property type="entry name" value="FAR"/>
</dbReference>
<feature type="domain" description="Thioester reductase (TE)" evidence="12">
    <location>
        <begin position="50"/>
        <end position="324"/>
    </location>
</feature>
<sequence>MDPAAMDPATMDPARAIEWAAIAHQETMNEVMDRGDSAVQQFYAGASVLVTGASGFLGKQLVEKLLRSCQLKKMFILLRPKKGKTIQERLEYVLSDPLYDVLRKRKPDFMDKVVPLEGDVADIRLGLSDEDWFLLTQEVDTVFHMAATVRFDESLRASALTNVRGTRECLALARNCRQLKNFVYVSTAFSHATEERVRKPVLEQFYECPVPPAVVIGMAESMDDQRLEDITSELIKGWPNTYTFTKAIAEEVVRASSTELPVCVVRPPIVAPSFYDPTPGWMDLSSLSGPTGILAGIIMGILHVFYVDKHSKLPMTPVDFVNNATIAAAWDAAARRQRGETDTPVYTVSNKDHFITWDFIGVLMRTEGVKFSSPKAVWYCYMIEVTSNLSYTVLSFFLHYIPAYLMDTVGKLMGNMPKDITSYVAVFRKIDKFALIYRFFLANEWYFEDDNVQTMISHIVCA</sequence>
<gene>
    <name evidence="13" type="ORF">PYW07_011312</name>
</gene>
<dbReference type="Proteomes" id="UP001231518">
    <property type="component" value="Chromosome 28"/>
</dbReference>
<reference evidence="13" key="1">
    <citation type="submission" date="2023-03" db="EMBL/GenBank/DDBJ databases">
        <title>Chromosome-level genomes of two armyworms, Mythimna separata and Mythimna loreyi, provide insights into the biosynthesis and reception of sex pheromones.</title>
        <authorList>
            <person name="Zhao H."/>
        </authorList>
    </citation>
    <scope>NUCLEOTIDE SEQUENCE</scope>
    <source>
        <strain evidence="13">BeijingLab</strain>
        <tissue evidence="13">Pupa</tissue>
    </source>
</reference>
<evidence type="ECO:0000256" key="10">
    <source>
        <dbReference type="RuleBase" id="RU363097"/>
    </source>
</evidence>
<protein>
    <recommendedName>
        <fullName evidence="10">Fatty acyl-CoA reductase</fullName>
        <ecNumber evidence="10">1.2.1.84</ecNumber>
    </recommendedName>
</protein>
<keyword evidence="5 10" id="KW-0521">NADP</keyword>
<dbReference type="InterPro" id="IPR033640">
    <property type="entry name" value="FAR_C"/>
</dbReference>
<keyword evidence="10" id="KW-0560">Oxidoreductase</keyword>
<evidence type="ECO:0000313" key="14">
    <source>
        <dbReference type="Proteomes" id="UP001231518"/>
    </source>
</evidence>
<dbReference type="Gene3D" id="3.40.50.720">
    <property type="entry name" value="NAD(P)-binding Rossmann-like Domain"/>
    <property type="match status" value="1"/>
</dbReference>
<dbReference type="CDD" id="cd05236">
    <property type="entry name" value="FAR-N_SDR_e"/>
    <property type="match status" value="1"/>
</dbReference>
<feature type="domain" description="Fatty acyl-CoA reductase C-terminal" evidence="11">
    <location>
        <begin position="398"/>
        <end position="458"/>
    </location>
</feature>
<dbReference type="PANTHER" id="PTHR11011">
    <property type="entry name" value="MALE STERILITY PROTEIN 2-RELATED"/>
    <property type="match status" value="1"/>
</dbReference>
<dbReference type="GO" id="GO:0016020">
    <property type="term" value="C:membrane"/>
    <property type="evidence" value="ECO:0007669"/>
    <property type="project" value="UniProtKB-SubCell"/>
</dbReference>
<dbReference type="InterPro" id="IPR036291">
    <property type="entry name" value="NAD(P)-bd_dom_sf"/>
</dbReference>
<comment type="caution">
    <text evidence="13">The sequence shown here is derived from an EMBL/GenBank/DDBJ whole genome shotgun (WGS) entry which is preliminary data.</text>
</comment>
<dbReference type="Pfam" id="PF03015">
    <property type="entry name" value="Sterile"/>
    <property type="match status" value="1"/>
</dbReference>
<dbReference type="EMBL" id="JARGEI010000027">
    <property type="protein sequence ID" value="KAJ8707635.1"/>
    <property type="molecule type" value="Genomic_DNA"/>
</dbReference>
<dbReference type="AlphaFoldDB" id="A0AAD7Y9U5"/>
<comment type="similarity">
    <text evidence="2 10">Belongs to the fatty acyl-CoA reductase family.</text>
</comment>
<keyword evidence="6" id="KW-1133">Transmembrane helix</keyword>
<dbReference type="EC" id="1.2.1.84" evidence="10"/>
<keyword evidence="7 10" id="KW-0443">Lipid metabolism</keyword>
<dbReference type="InterPro" id="IPR013120">
    <property type="entry name" value="FAR_NAD-bd"/>
</dbReference>
<name>A0AAD7Y9U5_MYTSE</name>
<dbReference type="GO" id="GO:0035336">
    <property type="term" value="P:long-chain fatty-acyl-CoA metabolic process"/>
    <property type="evidence" value="ECO:0007669"/>
    <property type="project" value="TreeGrafter"/>
</dbReference>
<evidence type="ECO:0000256" key="3">
    <source>
        <dbReference type="ARBA" id="ARBA00022516"/>
    </source>
</evidence>
<evidence type="ECO:0000256" key="1">
    <source>
        <dbReference type="ARBA" id="ARBA00004141"/>
    </source>
</evidence>
<keyword evidence="3 10" id="KW-0444">Lipid biosynthesis</keyword>
<accession>A0AAD7Y9U5</accession>
<evidence type="ECO:0000256" key="9">
    <source>
        <dbReference type="ARBA" id="ARBA00052530"/>
    </source>
</evidence>
<dbReference type="GO" id="GO:0080019">
    <property type="term" value="F:alcohol-forming very long-chain fatty acyl-CoA reductase activity"/>
    <property type="evidence" value="ECO:0007669"/>
    <property type="project" value="InterPro"/>
</dbReference>
<evidence type="ECO:0000256" key="5">
    <source>
        <dbReference type="ARBA" id="ARBA00022857"/>
    </source>
</evidence>
<keyword evidence="8" id="KW-0472">Membrane</keyword>
<evidence type="ECO:0000259" key="12">
    <source>
        <dbReference type="Pfam" id="PF07993"/>
    </source>
</evidence>
<dbReference type="GO" id="GO:0005777">
    <property type="term" value="C:peroxisome"/>
    <property type="evidence" value="ECO:0007669"/>
    <property type="project" value="TreeGrafter"/>
</dbReference>
<keyword evidence="14" id="KW-1185">Reference proteome</keyword>